<accession>A0ABQ6YFT5</accession>
<dbReference type="PIRSF" id="PIRSF034888">
    <property type="entry name" value="P-loop_UCP034888"/>
    <property type="match status" value="1"/>
</dbReference>
<evidence type="ECO:0000313" key="4">
    <source>
        <dbReference type="Proteomes" id="UP000798951"/>
    </source>
</evidence>
<feature type="domain" description="DUF3696" evidence="1">
    <location>
        <begin position="353"/>
        <end position="402"/>
    </location>
</feature>
<gene>
    <name evidence="3" type="ORF">FNL39_11165</name>
</gene>
<dbReference type="EMBL" id="VMSD01000011">
    <property type="protein sequence ID" value="KAF0842484.1"/>
    <property type="molecule type" value="Genomic_DNA"/>
</dbReference>
<dbReference type="InterPro" id="IPR014592">
    <property type="entry name" value="P-loop_UCP034888"/>
</dbReference>
<evidence type="ECO:0000259" key="2">
    <source>
        <dbReference type="Pfam" id="PF13304"/>
    </source>
</evidence>
<comment type="caution">
    <text evidence="3">The sequence shown here is derived from an EMBL/GenBank/DDBJ whole genome shotgun (WGS) entry which is preliminary data.</text>
</comment>
<dbReference type="InterPro" id="IPR022532">
    <property type="entry name" value="DUF3696"/>
</dbReference>
<dbReference type="PANTHER" id="PTHR43581:SF2">
    <property type="entry name" value="EXCINUCLEASE ATPASE SUBUNIT"/>
    <property type="match status" value="1"/>
</dbReference>
<dbReference type="SUPFAM" id="SSF52540">
    <property type="entry name" value="P-loop containing nucleoside triphosphate hydrolases"/>
    <property type="match status" value="1"/>
</dbReference>
<feature type="domain" description="ATPase AAA-type core" evidence="2">
    <location>
        <begin position="23"/>
        <end position="342"/>
    </location>
</feature>
<dbReference type="InterPro" id="IPR051396">
    <property type="entry name" value="Bact_Antivir_Def_Nuclease"/>
</dbReference>
<dbReference type="RefSeq" id="WP_067985663.1">
    <property type="nucleotide sequence ID" value="NZ_VMSD01000011.1"/>
</dbReference>
<dbReference type="Pfam" id="PF12476">
    <property type="entry name" value="DUF3696"/>
    <property type="match status" value="1"/>
</dbReference>
<dbReference type="Gene3D" id="3.40.50.300">
    <property type="entry name" value="P-loop containing nucleotide triphosphate hydrolases"/>
    <property type="match status" value="2"/>
</dbReference>
<dbReference type="Proteomes" id="UP000798951">
    <property type="component" value="Unassembled WGS sequence"/>
</dbReference>
<reference evidence="3 4" key="1">
    <citation type="submission" date="2019-07" db="EMBL/GenBank/DDBJ databases">
        <title>Genomic Encyclopedia of Type Strains, Phase IV (KMG-IV): sequencing the most valuable type-strain genomes for metagenomic binning, comparative biology and taxonomic classification.</title>
        <authorList>
            <person name="Goeker M."/>
        </authorList>
    </citation>
    <scope>NUCLEOTIDE SEQUENCE [LARGE SCALE GENOMIC DNA]</scope>
    <source>
        <strain evidence="3 4">DSM 44831</strain>
    </source>
</reference>
<evidence type="ECO:0000259" key="1">
    <source>
        <dbReference type="Pfam" id="PF12476"/>
    </source>
</evidence>
<protein>
    <submittedName>
        <fullName evidence="3">ATPase</fullName>
    </submittedName>
</protein>
<evidence type="ECO:0000313" key="3">
    <source>
        <dbReference type="EMBL" id="KAF0842484.1"/>
    </source>
</evidence>
<proteinExistence type="predicted"/>
<dbReference type="InterPro" id="IPR003959">
    <property type="entry name" value="ATPase_AAA_core"/>
</dbReference>
<dbReference type="PANTHER" id="PTHR43581">
    <property type="entry name" value="ATP/GTP PHOSPHATASE"/>
    <property type="match status" value="1"/>
</dbReference>
<name>A0ABQ6YFT5_9NOCA</name>
<keyword evidence="4" id="KW-1185">Reference proteome</keyword>
<dbReference type="InterPro" id="IPR027417">
    <property type="entry name" value="P-loop_NTPase"/>
</dbReference>
<organism evidence="3 4">
    <name type="scientific">Nocardia caishijiensis</name>
    <dbReference type="NCBI Taxonomy" id="184756"/>
    <lineage>
        <taxon>Bacteria</taxon>
        <taxon>Bacillati</taxon>
        <taxon>Actinomycetota</taxon>
        <taxon>Actinomycetes</taxon>
        <taxon>Mycobacteriales</taxon>
        <taxon>Nocardiaceae</taxon>
        <taxon>Nocardia</taxon>
    </lineage>
</organism>
<sequence>MLTSILLRNFKAFAEIEIPLSRLTLLTGLNSSGKSTVLQALALLRQAQFGPGVEFAFALNGEFVELGLGRDVRHEAWIKGTTTPGAIEIELRSDLNDPDNELRGRAFWSAEYAAEEDLLRISRNFDLGSLIDRDDRRLDRDALGRDEKLRRELDRDFRAHETIDRAAFFQYLRADRINPAVSYLRSTAVQHGFLGARGEHAVNYLRIHQDDEVAEDLRHSEAVSNTLLRQTEAWLGYLCPGVNLQATGIDGTDAVRLSYSQGTGGLSSSNRYRPTNVGFGLTYALPIVIACLTARPGSLILLENPEAHLHPRGQSAMAQLIARAAASGAQLIVESHSDHVLNGLRIAVKRAILTPKDLQLLYFRTDDVGVKHVDPIEVRPSGSIENWPPGFFDEWDHALDVLID</sequence>
<dbReference type="Pfam" id="PF13304">
    <property type="entry name" value="AAA_21"/>
    <property type="match status" value="1"/>
</dbReference>